<evidence type="ECO:0000259" key="2">
    <source>
        <dbReference type="PROSITE" id="PS50053"/>
    </source>
</evidence>
<organism evidence="3">
    <name type="scientific">Amphora coffeiformis</name>
    <dbReference type="NCBI Taxonomy" id="265554"/>
    <lineage>
        <taxon>Eukaryota</taxon>
        <taxon>Sar</taxon>
        <taxon>Stramenopiles</taxon>
        <taxon>Ochrophyta</taxon>
        <taxon>Bacillariophyta</taxon>
        <taxon>Bacillariophyceae</taxon>
        <taxon>Bacillariophycidae</taxon>
        <taxon>Thalassiophysales</taxon>
        <taxon>Catenulaceae</taxon>
        <taxon>Amphora</taxon>
    </lineage>
</organism>
<dbReference type="PROSITE" id="PS50053">
    <property type="entry name" value="UBIQUITIN_2"/>
    <property type="match status" value="1"/>
</dbReference>
<feature type="domain" description="Ubiquitin-like" evidence="2">
    <location>
        <begin position="260"/>
        <end position="334"/>
    </location>
</feature>
<feature type="compositionally biased region" description="Polar residues" evidence="1">
    <location>
        <begin position="232"/>
        <end position="245"/>
    </location>
</feature>
<name>A0A7S3KWT7_9STRA</name>
<dbReference type="SUPFAM" id="SSF54236">
    <property type="entry name" value="Ubiquitin-like"/>
    <property type="match status" value="1"/>
</dbReference>
<evidence type="ECO:0000256" key="1">
    <source>
        <dbReference type="SAM" id="MobiDB-lite"/>
    </source>
</evidence>
<proteinExistence type="predicted"/>
<dbReference type="InterPro" id="IPR022617">
    <property type="entry name" value="Rad60/SUMO-like_dom"/>
</dbReference>
<evidence type="ECO:0000313" key="3">
    <source>
        <dbReference type="EMBL" id="CAE0403162.1"/>
    </source>
</evidence>
<dbReference type="Pfam" id="PF11976">
    <property type="entry name" value="Rad60-SLD"/>
    <property type="match status" value="1"/>
</dbReference>
<gene>
    <name evidence="3" type="ORF">ACOF00016_LOCUS1385</name>
</gene>
<dbReference type="Gene3D" id="3.10.20.90">
    <property type="entry name" value="Phosphatidylinositol 3-kinase Catalytic Subunit, Chain A, domain 1"/>
    <property type="match status" value="1"/>
</dbReference>
<dbReference type="CDD" id="cd01763">
    <property type="entry name" value="Ubl_SUMO_like"/>
    <property type="match status" value="1"/>
</dbReference>
<accession>A0A7S3KWT7</accession>
<dbReference type="InterPro" id="IPR029071">
    <property type="entry name" value="Ubiquitin-like_domsf"/>
</dbReference>
<dbReference type="EMBL" id="HBIM01001584">
    <property type="protein sequence ID" value="CAE0403162.1"/>
    <property type="molecule type" value="Transcribed_RNA"/>
</dbReference>
<reference evidence="3" key="1">
    <citation type="submission" date="2021-01" db="EMBL/GenBank/DDBJ databases">
        <authorList>
            <person name="Corre E."/>
            <person name="Pelletier E."/>
            <person name="Niang G."/>
            <person name="Scheremetjew M."/>
            <person name="Finn R."/>
            <person name="Kale V."/>
            <person name="Holt S."/>
            <person name="Cochrane G."/>
            <person name="Meng A."/>
            <person name="Brown T."/>
            <person name="Cohen L."/>
        </authorList>
    </citation>
    <scope>NUCLEOTIDE SEQUENCE</scope>
    <source>
        <strain evidence="3">CCMP127</strain>
    </source>
</reference>
<dbReference type="InterPro" id="IPR000626">
    <property type="entry name" value="Ubiquitin-like_dom"/>
</dbReference>
<feature type="region of interest" description="Disordered" evidence="1">
    <location>
        <begin position="199"/>
        <end position="264"/>
    </location>
</feature>
<protein>
    <recommendedName>
        <fullName evidence="2">Ubiquitin-like domain-containing protein</fullName>
    </recommendedName>
</protein>
<feature type="compositionally biased region" description="Low complexity" evidence="1">
    <location>
        <begin position="199"/>
        <end position="216"/>
    </location>
</feature>
<dbReference type="AlphaFoldDB" id="A0A7S3KWT7"/>
<sequence length="334" mass="37152">MAAAAAMHDSGLWLPGATTKEDKIEKWWEVNRKHDPPLTRGATPLVERCMRVLGWNELFAKRTLKGYRQFMELKSVMHDWQDTKLSAPIAILQMWEQHLLDNLNYTDDCFLLFGRVIGHDPDAILNERSLVDRIKTTKIAFQARYGGDMDPDVWDYGAPDTEAHAIDAEDVHTQHHAVSATHRGRLPVAGIAAMAISGHHADGGASAGSPRSRSAPNVPVQEGGDASPIMNRPSSPLRQKATTAKTLPRSPKSPSGNDPITIFLRDSTSGEETYFSLRYRSTLRIVFTVFAERKGLNQDSLKFSFDGQSLTGYETPYSLGLEDRARIDVQIGQR</sequence>